<keyword evidence="2" id="KW-0012">Acyltransferase</keyword>
<dbReference type="InterPro" id="IPR050832">
    <property type="entry name" value="Bact_Acetyltransf"/>
</dbReference>
<dbReference type="SUPFAM" id="SSF55729">
    <property type="entry name" value="Acyl-CoA N-acyltransferases (Nat)"/>
    <property type="match status" value="1"/>
</dbReference>
<evidence type="ECO:0000259" key="3">
    <source>
        <dbReference type="PROSITE" id="PS51186"/>
    </source>
</evidence>
<sequence>MAEDDDGERVGVLWLARRETGTADEHAWVYDIEVDAARRGQGWGRRLLAAAEAESRAWGQTSLRLNVFGGNAVARRLYTSAGFAESSITMTKALDG</sequence>
<dbReference type="Proteomes" id="UP001157017">
    <property type="component" value="Unassembled WGS sequence"/>
</dbReference>
<dbReference type="CDD" id="cd04301">
    <property type="entry name" value="NAT_SF"/>
    <property type="match status" value="1"/>
</dbReference>
<evidence type="ECO:0000256" key="2">
    <source>
        <dbReference type="ARBA" id="ARBA00023315"/>
    </source>
</evidence>
<evidence type="ECO:0000313" key="5">
    <source>
        <dbReference type="Proteomes" id="UP001157017"/>
    </source>
</evidence>
<comment type="caution">
    <text evidence="4">The sequence shown here is derived from an EMBL/GenBank/DDBJ whole genome shotgun (WGS) entry which is preliminary data.</text>
</comment>
<reference evidence="5" key="1">
    <citation type="journal article" date="2019" name="Int. J. Syst. Evol. Microbiol.">
        <title>The Global Catalogue of Microorganisms (GCM) 10K type strain sequencing project: providing services to taxonomists for standard genome sequencing and annotation.</title>
        <authorList>
            <consortium name="The Broad Institute Genomics Platform"/>
            <consortium name="The Broad Institute Genome Sequencing Center for Infectious Disease"/>
            <person name="Wu L."/>
            <person name="Ma J."/>
        </authorList>
    </citation>
    <scope>NUCLEOTIDE SEQUENCE [LARGE SCALE GENOMIC DNA]</scope>
    <source>
        <strain evidence="5">NBRC 108730</strain>
    </source>
</reference>
<organism evidence="4 5">
    <name type="scientific">Angustibacter aerolatus</name>
    <dbReference type="NCBI Taxonomy" id="1162965"/>
    <lineage>
        <taxon>Bacteria</taxon>
        <taxon>Bacillati</taxon>
        <taxon>Actinomycetota</taxon>
        <taxon>Actinomycetes</taxon>
        <taxon>Kineosporiales</taxon>
        <taxon>Kineosporiaceae</taxon>
    </lineage>
</organism>
<dbReference type="InterPro" id="IPR000182">
    <property type="entry name" value="GNAT_dom"/>
</dbReference>
<dbReference type="InterPro" id="IPR016181">
    <property type="entry name" value="Acyl_CoA_acyltransferase"/>
</dbReference>
<proteinExistence type="predicted"/>
<dbReference type="PANTHER" id="PTHR43877">
    <property type="entry name" value="AMINOALKYLPHOSPHONATE N-ACETYLTRANSFERASE-RELATED-RELATED"/>
    <property type="match status" value="1"/>
</dbReference>
<keyword evidence="5" id="KW-1185">Reference proteome</keyword>
<accession>A0ABQ6JDD9</accession>
<evidence type="ECO:0000256" key="1">
    <source>
        <dbReference type="ARBA" id="ARBA00022679"/>
    </source>
</evidence>
<evidence type="ECO:0000313" key="4">
    <source>
        <dbReference type="EMBL" id="GMA85220.1"/>
    </source>
</evidence>
<dbReference type="PANTHER" id="PTHR43877:SF2">
    <property type="entry name" value="AMINOALKYLPHOSPHONATE N-ACETYLTRANSFERASE-RELATED"/>
    <property type="match status" value="1"/>
</dbReference>
<dbReference type="Gene3D" id="3.40.630.30">
    <property type="match status" value="1"/>
</dbReference>
<keyword evidence="1" id="KW-0808">Transferase</keyword>
<dbReference type="PROSITE" id="PS51186">
    <property type="entry name" value="GNAT"/>
    <property type="match status" value="1"/>
</dbReference>
<dbReference type="EMBL" id="BSUZ01000001">
    <property type="protein sequence ID" value="GMA85220.1"/>
    <property type="molecule type" value="Genomic_DNA"/>
</dbReference>
<name>A0ABQ6JDD9_9ACTN</name>
<feature type="domain" description="N-acetyltransferase" evidence="3">
    <location>
        <begin position="1"/>
        <end position="96"/>
    </location>
</feature>
<dbReference type="Pfam" id="PF00583">
    <property type="entry name" value="Acetyltransf_1"/>
    <property type="match status" value="1"/>
</dbReference>
<protein>
    <recommendedName>
        <fullName evidence="3">N-acetyltransferase domain-containing protein</fullName>
    </recommendedName>
</protein>
<gene>
    <name evidence="4" type="ORF">GCM10025868_04700</name>
</gene>